<dbReference type="CDD" id="cd00098">
    <property type="entry name" value="IgC1"/>
    <property type="match status" value="1"/>
</dbReference>
<name>A0ABD0X2J0_UMBPY</name>
<feature type="domain" description="Ig-like" evidence="4">
    <location>
        <begin position="447"/>
        <end position="546"/>
    </location>
</feature>
<evidence type="ECO:0000313" key="6">
    <source>
        <dbReference type="Proteomes" id="UP001557470"/>
    </source>
</evidence>
<dbReference type="InterPro" id="IPR036179">
    <property type="entry name" value="Ig-like_dom_sf"/>
</dbReference>
<dbReference type="Proteomes" id="UP001557470">
    <property type="component" value="Unassembled WGS sequence"/>
</dbReference>
<dbReference type="InterPro" id="IPR003006">
    <property type="entry name" value="Ig/MHC_CS"/>
</dbReference>
<protein>
    <recommendedName>
        <fullName evidence="4">Ig-like domain-containing protein</fullName>
    </recommendedName>
</protein>
<evidence type="ECO:0000256" key="2">
    <source>
        <dbReference type="ARBA" id="ARBA00023319"/>
    </source>
</evidence>
<dbReference type="PROSITE" id="PS00290">
    <property type="entry name" value="IG_MHC"/>
    <property type="match status" value="2"/>
</dbReference>
<evidence type="ECO:0000313" key="5">
    <source>
        <dbReference type="EMBL" id="KAL0993180.1"/>
    </source>
</evidence>
<dbReference type="Gene3D" id="2.60.40.10">
    <property type="entry name" value="Immunoglobulins"/>
    <property type="match status" value="5"/>
</dbReference>
<dbReference type="SMART" id="SM00409">
    <property type="entry name" value="IG"/>
    <property type="match status" value="3"/>
</dbReference>
<proteinExistence type="predicted"/>
<dbReference type="SUPFAM" id="SSF48726">
    <property type="entry name" value="Immunoglobulin"/>
    <property type="match status" value="6"/>
</dbReference>
<evidence type="ECO:0000259" key="4">
    <source>
        <dbReference type="PROSITE" id="PS50835"/>
    </source>
</evidence>
<dbReference type="PROSITE" id="PS50835">
    <property type="entry name" value="IG_LIKE"/>
    <property type="match status" value="5"/>
</dbReference>
<organism evidence="5 6">
    <name type="scientific">Umbra pygmaea</name>
    <name type="common">Eastern mudminnow</name>
    <dbReference type="NCBI Taxonomy" id="75934"/>
    <lineage>
        <taxon>Eukaryota</taxon>
        <taxon>Metazoa</taxon>
        <taxon>Chordata</taxon>
        <taxon>Craniata</taxon>
        <taxon>Vertebrata</taxon>
        <taxon>Euteleostomi</taxon>
        <taxon>Actinopterygii</taxon>
        <taxon>Neopterygii</taxon>
        <taxon>Teleostei</taxon>
        <taxon>Protacanthopterygii</taxon>
        <taxon>Esociformes</taxon>
        <taxon>Umbridae</taxon>
        <taxon>Umbra</taxon>
    </lineage>
</organism>
<keyword evidence="3" id="KW-0812">Transmembrane</keyword>
<reference evidence="5 6" key="1">
    <citation type="submission" date="2024-06" db="EMBL/GenBank/DDBJ databases">
        <authorList>
            <person name="Pan Q."/>
            <person name="Wen M."/>
            <person name="Jouanno E."/>
            <person name="Zahm M."/>
            <person name="Klopp C."/>
            <person name="Cabau C."/>
            <person name="Louis A."/>
            <person name="Berthelot C."/>
            <person name="Parey E."/>
            <person name="Roest Crollius H."/>
            <person name="Montfort J."/>
            <person name="Robinson-Rechavi M."/>
            <person name="Bouchez O."/>
            <person name="Lampietro C."/>
            <person name="Lopez Roques C."/>
            <person name="Donnadieu C."/>
            <person name="Postlethwait J."/>
            <person name="Bobe J."/>
            <person name="Verreycken H."/>
            <person name="Guiguen Y."/>
        </authorList>
    </citation>
    <scope>NUCLEOTIDE SEQUENCE [LARGE SCALE GENOMIC DNA]</scope>
    <source>
        <strain evidence="5">Up_M1</strain>
        <tissue evidence="5">Testis</tissue>
    </source>
</reference>
<dbReference type="InterPro" id="IPR007110">
    <property type="entry name" value="Ig-like_dom"/>
</dbReference>
<keyword evidence="1" id="KW-1015">Disulfide bond</keyword>
<sequence length="698" mass="77272">MNSRLVLEQKEFPNDSKVTCKATHNGKSYSGTTSICSAYPLSVPSIQLETPRFRTVMEQKVVTATCVVQTAVNAKIYWLQDGKDIKTGITESRTGQNIISNLTLQSDQWKELNNITCKAEDHCFKFTQKTINVKGATLKTPTVVIRRSLQDLLNNDRVVLECYITQLSSSDFYVNLEVNGRELYDKQYVDLPISKTTHSITRHFSLQKPHLKNNTFKCKLCQGFSKTWESNSLGKLFEEPSIQLYVVPTNMSSHSENQKLVCSGWGLNPKIKWLSESKQIPAAANDVRMGEDGRVAVTSYITVTAKEWKEGNCFTCEVIDNELDKLISENISICEVTPASSQKVGVYLHGPPLQNLGTDGQVPVTCLLVGPSLGDFSVSWKVGGASQKGDKQFHVEHSNGTETLQIMINVSATSWHAYQIVSCEVKHRCSIQAQVEHISKCRDPKPPSIKLVGPSDSDVLGSENATMLCLVSGFFPSEVIVLWKHGGSDLPSSRYSNSPSVQYVGSSTFSMNSRLIVPKSEWDQNSTYTCVVKHESSDIPINSTIENVFGSVMTSPPTATLLQGTKELVCLVFGFSPSSINITWLLDNVTELSEHITSTPYRGPDGKHTVWSHLSLAPQDWAPGAVYTCRVTHPTKTLSVNTSKPEIMEEGVLFDLNMFDPIGGDGGEDNWKMAFNFIILFLFSLLYSIILTLAKAKS</sequence>
<dbReference type="FunFam" id="2.60.40.10:FF:000283">
    <property type="entry name" value="Immunoglobulin kappa constant"/>
    <property type="match status" value="1"/>
</dbReference>
<feature type="transmembrane region" description="Helical" evidence="3">
    <location>
        <begin position="673"/>
        <end position="694"/>
    </location>
</feature>
<gene>
    <name evidence="5" type="ORF">UPYG_G00104380</name>
</gene>
<evidence type="ECO:0000256" key="1">
    <source>
        <dbReference type="ARBA" id="ARBA00023157"/>
    </source>
</evidence>
<dbReference type="PANTHER" id="PTHR23411">
    <property type="entry name" value="TAPASIN"/>
    <property type="match status" value="1"/>
</dbReference>
<keyword evidence="6" id="KW-1185">Reference proteome</keyword>
<keyword evidence="3" id="KW-0472">Membrane</keyword>
<dbReference type="InterPro" id="IPR013783">
    <property type="entry name" value="Ig-like_fold"/>
</dbReference>
<dbReference type="Pfam" id="PF07654">
    <property type="entry name" value="C1-set"/>
    <property type="match status" value="4"/>
</dbReference>
<keyword evidence="3" id="KW-1133">Transmembrane helix</keyword>
<evidence type="ECO:0000256" key="3">
    <source>
        <dbReference type="SAM" id="Phobius"/>
    </source>
</evidence>
<feature type="domain" description="Ig-like" evidence="4">
    <location>
        <begin position="550"/>
        <end position="641"/>
    </location>
</feature>
<feature type="domain" description="Ig-like" evidence="4">
    <location>
        <begin position="240"/>
        <end position="332"/>
    </location>
</feature>
<keyword evidence="2" id="KW-0393">Immunoglobulin domain</keyword>
<dbReference type="EMBL" id="JAGEUA010000003">
    <property type="protein sequence ID" value="KAL0993180.1"/>
    <property type="molecule type" value="Genomic_DNA"/>
</dbReference>
<accession>A0ABD0X2J0</accession>
<dbReference type="SMART" id="SM00407">
    <property type="entry name" value="IGc1"/>
    <property type="match status" value="4"/>
</dbReference>
<dbReference type="InterPro" id="IPR003599">
    <property type="entry name" value="Ig_sub"/>
</dbReference>
<dbReference type="InterPro" id="IPR003597">
    <property type="entry name" value="Ig_C1-set"/>
</dbReference>
<dbReference type="InterPro" id="IPR050380">
    <property type="entry name" value="Immune_Resp_Modulators"/>
</dbReference>
<comment type="caution">
    <text evidence="5">The sequence shown here is derived from an EMBL/GenBank/DDBJ whole genome shotgun (WGS) entry which is preliminary data.</text>
</comment>
<feature type="domain" description="Ig-like" evidence="4">
    <location>
        <begin position="338"/>
        <end position="439"/>
    </location>
</feature>
<feature type="domain" description="Ig-like" evidence="4">
    <location>
        <begin position="44"/>
        <end position="132"/>
    </location>
</feature>
<dbReference type="AlphaFoldDB" id="A0ABD0X2J0"/>